<dbReference type="SUPFAM" id="SSF57414">
    <property type="entry name" value="Hairpin loop containing domain-like"/>
    <property type="match status" value="1"/>
</dbReference>
<evidence type="ECO:0000313" key="4">
    <source>
        <dbReference type="EMBL" id="MEQ2228986.1"/>
    </source>
</evidence>
<proteinExistence type="predicted"/>
<keyword evidence="2" id="KW-0472">Membrane</keyword>
<sequence>MSASVWIYQVLACILVIFVNIGCCQNPRHQSLQMYEKSESYMLLCTDCSQTPLIQKSRSQEHCARKCKMKDVSCRAFNYQRHNKECHLLPFDRFTLGVQKQANINFTLYEKKEYVRECISGTKYNYRGRRSWTKSNITCQAWSDNNINEHKGHQVCPIDVFSQLQYGKISDSPEMDLCQLLISGAH</sequence>
<dbReference type="Proteomes" id="UP001482620">
    <property type="component" value="Unassembled WGS sequence"/>
</dbReference>
<organism evidence="4 5">
    <name type="scientific">Ilyodon furcidens</name>
    <name type="common">goldbreast splitfin</name>
    <dbReference type="NCBI Taxonomy" id="33524"/>
    <lineage>
        <taxon>Eukaryota</taxon>
        <taxon>Metazoa</taxon>
        <taxon>Chordata</taxon>
        <taxon>Craniata</taxon>
        <taxon>Vertebrata</taxon>
        <taxon>Euteleostomi</taxon>
        <taxon>Actinopterygii</taxon>
        <taxon>Neopterygii</taxon>
        <taxon>Teleostei</taxon>
        <taxon>Neoteleostei</taxon>
        <taxon>Acanthomorphata</taxon>
        <taxon>Ovalentaria</taxon>
        <taxon>Atherinomorphae</taxon>
        <taxon>Cyprinodontiformes</taxon>
        <taxon>Goodeidae</taxon>
        <taxon>Ilyodon</taxon>
    </lineage>
</organism>
<keyword evidence="2" id="KW-0812">Transmembrane</keyword>
<dbReference type="EMBL" id="JAHRIQ010024368">
    <property type="protein sequence ID" value="MEQ2228986.1"/>
    <property type="molecule type" value="Genomic_DNA"/>
</dbReference>
<dbReference type="PROSITE" id="PS50948">
    <property type="entry name" value="PAN"/>
    <property type="match status" value="1"/>
</dbReference>
<dbReference type="InterPro" id="IPR013806">
    <property type="entry name" value="Kringle-like"/>
</dbReference>
<dbReference type="Pfam" id="PF00024">
    <property type="entry name" value="PAN_1"/>
    <property type="match status" value="1"/>
</dbReference>
<evidence type="ECO:0000256" key="1">
    <source>
        <dbReference type="ARBA" id="ARBA00023157"/>
    </source>
</evidence>
<keyword evidence="5" id="KW-1185">Reference proteome</keyword>
<dbReference type="Gene3D" id="2.40.20.10">
    <property type="entry name" value="Plasminogen Kringle 4"/>
    <property type="match status" value="1"/>
</dbReference>
<dbReference type="CDD" id="cd01099">
    <property type="entry name" value="PAN_AP_HGF"/>
    <property type="match status" value="1"/>
</dbReference>
<feature type="transmembrane region" description="Helical" evidence="2">
    <location>
        <begin position="6"/>
        <end position="24"/>
    </location>
</feature>
<dbReference type="SMART" id="SM00473">
    <property type="entry name" value="PAN_AP"/>
    <property type="match status" value="1"/>
</dbReference>
<keyword evidence="1" id="KW-1015">Disulfide bond</keyword>
<evidence type="ECO:0000256" key="2">
    <source>
        <dbReference type="SAM" id="Phobius"/>
    </source>
</evidence>
<dbReference type="SUPFAM" id="SSF57440">
    <property type="entry name" value="Kringle-like"/>
    <property type="match status" value="1"/>
</dbReference>
<reference evidence="4 5" key="1">
    <citation type="submission" date="2021-06" db="EMBL/GenBank/DDBJ databases">
        <authorList>
            <person name="Palmer J.M."/>
        </authorList>
    </citation>
    <scope>NUCLEOTIDE SEQUENCE [LARGE SCALE GENOMIC DNA]</scope>
    <source>
        <strain evidence="5">if_2019</strain>
        <tissue evidence="4">Muscle</tissue>
    </source>
</reference>
<accession>A0ABV0T984</accession>
<dbReference type="InterPro" id="IPR038178">
    <property type="entry name" value="Kringle_sf"/>
</dbReference>
<keyword evidence="2" id="KW-1133">Transmembrane helix</keyword>
<gene>
    <name evidence="4" type="ORF">ILYODFUR_014289</name>
</gene>
<dbReference type="InterPro" id="IPR003609">
    <property type="entry name" value="Pan_app"/>
</dbReference>
<feature type="domain" description="Apple" evidence="3">
    <location>
        <begin position="24"/>
        <end position="113"/>
    </location>
</feature>
<comment type="caution">
    <text evidence="4">The sequence shown here is derived from an EMBL/GenBank/DDBJ whole genome shotgun (WGS) entry which is preliminary data.</text>
</comment>
<dbReference type="Gene3D" id="3.50.4.10">
    <property type="entry name" value="Hepatocyte Growth Factor"/>
    <property type="match status" value="1"/>
</dbReference>
<name>A0ABV0T984_9TELE</name>
<protein>
    <recommendedName>
        <fullName evidence="3">Apple domain-containing protein</fullName>
    </recommendedName>
</protein>
<evidence type="ECO:0000259" key="3">
    <source>
        <dbReference type="PROSITE" id="PS50948"/>
    </source>
</evidence>
<evidence type="ECO:0000313" key="5">
    <source>
        <dbReference type="Proteomes" id="UP001482620"/>
    </source>
</evidence>